<name>A0A7J6I3P1_CANSA</name>
<dbReference type="EMBL" id="JAATIP010000137">
    <property type="protein sequence ID" value="KAF4367927.1"/>
    <property type="molecule type" value="Genomic_DNA"/>
</dbReference>
<evidence type="ECO:0000313" key="3">
    <source>
        <dbReference type="Proteomes" id="UP000525078"/>
    </source>
</evidence>
<dbReference type="Proteomes" id="UP000525078">
    <property type="component" value="Unassembled WGS sequence"/>
</dbReference>
<dbReference type="AlphaFoldDB" id="A0A7J6I3P1"/>
<evidence type="ECO:0000313" key="1">
    <source>
        <dbReference type="EMBL" id="KAF4367927.1"/>
    </source>
</evidence>
<gene>
    <name evidence="1" type="ORF">F8388_002538</name>
    <name evidence="2" type="ORF">G4B88_014101</name>
</gene>
<comment type="caution">
    <text evidence="2">The sequence shown here is derived from an EMBL/GenBank/DDBJ whole genome shotgun (WGS) entry which is preliminary data.</text>
</comment>
<protein>
    <submittedName>
        <fullName evidence="2">Uncharacterized protein</fullName>
    </submittedName>
</protein>
<organism evidence="2 4">
    <name type="scientific">Cannabis sativa</name>
    <name type="common">Hemp</name>
    <name type="synonym">Marijuana</name>
    <dbReference type="NCBI Taxonomy" id="3483"/>
    <lineage>
        <taxon>Eukaryota</taxon>
        <taxon>Viridiplantae</taxon>
        <taxon>Streptophyta</taxon>
        <taxon>Embryophyta</taxon>
        <taxon>Tracheophyta</taxon>
        <taxon>Spermatophyta</taxon>
        <taxon>Magnoliopsida</taxon>
        <taxon>eudicotyledons</taxon>
        <taxon>Gunneridae</taxon>
        <taxon>Pentapetalae</taxon>
        <taxon>rosids</taxon>
        <taxon>fabids</taxon>
        <taxon>Rosales</taxon>
        <taxon>Cannabaceae</taxon>
        <taxon>Cannabis</taxon>
    </lineage>
</organism>
<sequence>MGEQFVVPSETCFWPFLGPSAHQDLFPFHRSPKKDMNLSCVEMSKSRREFRGYHVMEDIDSFQILLNILVNHLNE</sequence>
<keyword evidence="4" id="KW-1185">Reference proteome</keyword>
<accession>A0A7J6I3P1</accession>
<dbReference type="Proteomes" id="UP000583929">
    <property type="component" value="Unassembled WGS sequence"/>
</dbReference>
<evidence type="ECO:0000313" key="2">
    <source>
        <dbReference type="EMBL" id="KAF4401260.1"/>
    </source>
</evidence>
<dbReference type="EMBL" id="JAATIQ010000013">
    <property type="protein sequence ID" value="KAF4401260.1"/>
    <property type="molecule type" value="Genomic_DNA"/>
</dbReference>
<evidence type="ECO:0000313" key="4">
    <source>
        <dbReference type="Proteomes" id="UP000583929"/>
    </source>
</evidence>
<proteinExistence type="predicted"/>
<reference evidence="3 4" key="1">
    <citation type="journal article" date="2020" name="bioRxiv">
        <title>Sequence and annotation of 42 cannabis genomes reveals extensive copy number variation in cannabinoid synthesis and pathogen resistance genes.</title>
        <authorList>
            <person name="Mckernan K.J."/>
            <person name="Helbert Y."/>
            <person name="Kane L.T."/>
            <person name="Ebling H."/>
            <person name="Zhang L."/>
            <person name="Liu B."/>
            <person name="Eaton Z."/>
            <person name="Mclaughlin S."/>
            <person name="Kingan S."/>
            <person name="Baybayan P."/>
            <person name="Concepcion G."/>
            <person name="Jordan M."/>
            <person name="Riva A."/>
            <person name="Barbazuk W."/>
            <person name="Harkins T."/>
        </authorList>
    </citation>
    <scope>NUCLEOTIDE SEQUENCE [LARGE SCALE GENOMIC DNA]</scope>
    <source>
        <strain evidence="3 4">cv. Jamaican Lion 4</strain>
        <strain evidence="2">Father</strain>
        <strain evidence="1">Mother</strain>
        <tissue evidence="2">Leaf</tissue>
    </source>
</reference>